<sequence>MTKPLETAANLVKVCLGISILAIPNVTISGGYVPMAAITLVISIWNAFATQRVVDVIPYLTKPVTDTDDPLLLMMEQAMGKFGVILLDFCYLITLVGGGLVAYEIVFNNLLTGLPWIEWKFPLGKSKIFWGVIYLAIVAPLSLLRDLSSMSFMSIGGLIALLSSIILYVVYGGLTYKLHFDASFLWPKNITEFAKMFGVCCLCFAVPFYGTSSQRSMDDKSKFPAVLYGSLLFSGFFYIIVGVGCSLLYNTAPGGIKDIFIDNISHGSVFYIVAACLLSLNSIFSYPIIAYPPVLCIENAIHDETNEDKTFVKSPKKWAVRLSVLVFVVAVGTFYPKFKDIISFDKFREAGPLTPLGSFAVTFGCFALPSFLHWKLIPNLSTTQKVIDWILIVVGLTLMVVITLLNFIHL</sequence>
<evidence type="ECO:0000256" key="3">
    <source>
        <dbReference type="ARBA" id="ARBA00022989"/>
    </source>
</evidence>
<dbReference type="EMBL" id="LXWW01000219">
    <property type="protein sequence ID" value="OAO14674.1"/>
    <property type="molecule type" value="Genomic_DNA"/>
</dbReference>
<dbReference type="Proteomes" id="UP000078348">
    <property type="component" value="Unassembled WGS sequence"/>
</dbReference>
<organism evidence="7 8">
    <name type="scientific">Blastocystis sp. subtype 1 (strain ATCC 50177 / NandII)</name>
    <dbReference type="NCBI Taxonomy" id="478820"/>
    <lineage>
        <taxon>Eukaryota</taxon>
        <taxon>Sar</taxon>
        <taxon>Stramenopiles</taxon>
        <taxon>Bigyra</taxon>
        <taxon>Opalozoa</taxon>
        <taxon>Opalinata</taxon>
        <taxon>Blastocystidae</taxon>
        <taxon>Blastocystis</taxon>
    </lineage>
</organism>
<feature type="transmembrane region" description="Helical" evidence="5">
    <location>
        <begin position="386"/>
        <end position="408"/>
    </location>
</feature>
<feature type="transmembrane region" description="Helical" evidence="5">
    <location>
        <begin position="269"/>
        <end position="297"/>
    </location>
</feature>
<feature type="transmembrane region" description="Helical" evidence="5">
    <location>
        <begin position="223"/>
        <end position="249"/>
    </location>
</feature>
<keyword evidence="8" id="KW-1185">Reference proteome</keyword>
<feature type="domain" description="Amino acid transporter transmembrane" evidence="6">
    <location>
        <begin position="4"/>
        <end position="403"/>
    </location>
</feature>
<feature type="transmembrane region" description="Helical" evidence="5">
    <location>
        <begin position="318"/>
        <end position="336"/>
    </location>
</feature>
<dbReference type="InterPro" id="IPR013057">
    <property type="entry name" value="AA_transpt_TM"/>
</dbReference>
<dbReference type="PANTHER" id="PTHR22950">
    <property type="entry name" value="AMINO ACID TRANSPORTER"/>
    <property type="match status" value="1"/>
</dbReference>
<evidence type="ECO:0000256" key="1">
    <source>
        <dbReference type="ARBA" id="ARBA00004141"/>
    </source>
</evidence>
<evidence type="ECO:0000256" key="4">
    <source>
        <dbReference type="ARBA" id="ARBA00023136"/>
    </source>
</evidence>
<dbReference type="AlphaFoldDB" id="A0A196SFC6"/>
<name>A0A196SFC6_BLAHN</name>
<evidence type="ECO:0000313" key="7">
    <source>
        <dbReference type="EMBL" id="OAO14674.1"/>
    </source>
</evidence>
<feature type="transmembrane region" description="Helical" evidence="5">
    <location>
        <begin position="193"/>
        <end position="211"/>
    </location>
</feature>
<evidence type="ECO:0000313" key="8">
    <source>
        <dbReference type="Proteomes" id="UP000078348"/>
    </source>
</evidence>
<keyword evidence="2 5" id="KW-0812">Transmembrane</keyword>
<reference evidence="7 8" key="1">
    <citation type="submission" date="2016-05" db="EMBL/GenBank/DDBJ databases">
        <title>Nuclear genome of Blastocystis sp. subtype 1 NandII.</title>
        <authorList>
            <person name="Gentekaki E."/>
            <person name="Curtis B."/>
            <person name="Stairs C."/>
            <person name="Eme L."/>
            <person name="Herman E."/>
            <person name="Klimes V."/>
            <person name="Arias M.C."/>
            <person name="Elias M."/>
            <person name="Hilliou F."/>
            <person name="Klute M."/>
            <person name="Malik S.-B."/>
            <person name="Pightling A."/>
            <person name="Rachubinski R."/>
            <person name="Salas D."/>
            <person name="Schlacht A."/>
            <person name="Suga H."/>
            <person name="Archibald J."/>
            <person name="Ball S.G."/>
            <person name="Clark G."/>
            <person name="Dacks J."/>
            <person name="Van Der Giezen M."/>
            <person name="Tsaousis A."/>
            <person name="Roger A."/>
        </authorList>
    </citation>
    <scope>NUCLEOTIDE SEQUENCE [LARGE SCALE GENOMIC DNA]</scope>
    <source>
        <strain evidence="8">ATCC 50177 / NandII</strain>
    </source>
</reference>
<feature type="transmembrane region" description="Helical" evidence="5">
    <location>
        <begin position="127"/>
        <end position="144"/>
    </location>
</feature>
<feature type="transmembrane region" description="Helical" evidence="5">
    <location>
        <begin position="356"/>
        <end position="374"/>
    </location>
</feature>
<evidence type="ECO:0000256" key="5">
    <source>
        <dbReference type="SAM" id="Phobius"/>
    </source>
</evidence>
<dbReference type="OrthoDB" id="1684102at2759"/>
<keyword evidence="4 5" id="KW-0472">Membrane</keyword>
<comment type="caution">
    <text evidence="7">The sequence shown here is derived from an EMBL/GenBank/DDBJ whole genome shotgun (WGS) entry which is preliminary data.</text>
</comment>
<protein>
    <submittedName>
        <fullName evidence="7">Vesicular inhibitory amino acid transporter</fullName>
    </submittedName>
</protein>
<gene>
    <name evidence="7" type="ORF">AV274_3585</name>
</gene>
<evidence type="ECO:0000259" key="6">
    <source>
        <dbReference type="Pfam" id="PF01490"/>
    </source>
</evidence>
<feature type="transmembrane region" description="Helical" evidence="5">
    <location>
        <begin position="151"/>
        <end position="173"/>
    </location>
</feature>
<accession>A0A196SFC6</accession>
<keyword evidence="3 5" id="KW-1133">Transmembrane helix</keyword>
<comment type="subcellular location">
    <subcellularLocation>
        <location evidence="1">Membrane</location>
        <topology evidence="1">Multi-pass membrane protein</topology>
    </subcellularLocation>
</comment>
<dbReference type="GO" id="GO:0015179">
    <property type="term" value="F:L-amino acid transmembrane transporter activity"/>
    <property type="evidence" value="ECO:0007669"/>
    <property type="project" value="TreeGrafter"/>
</dbReference>
<proteinExistence type="predicted"/>
<dbReference type="GO" id="GO:0016020">
    <property type="term" value="C:membrane"/>
    <property type="evidence" value="ECO:0007669"/>
    <property type="project" value="UniProtKB-SubCell"/>
</dbReference>
<evidence type="ECO:0000256" key="2">
    <source>
        <dbReference type="ARBA" id="ARBA00022692"/>
    </source>
</evidence>
<dbReference type="Pfam" id="PF01490">
    <property type="entry name" value="Aa_trans"/>
    <property type="match status" value="1"/>
</dbReference>
<feature type="transmembrane region" description="Helical" evidence="5">
    <location>
        <begin position="82"/>
        <end position="107"/>
    </location>
</feature>